<gene>
    <name evidence="1" type="ORF">NCTC13350_02837</name>
</gene>
<organism evidence="1 2">
    <name type="scientific">Pannonibacter phragmitetus</name>
    <dbReference type="NCBI Taxonomy" id="121719"/>
    <lineage>
        <taxon>Bacteria</taxon>
        <taxon>Pseudomonadati</taxon>
        <taxon>Pseudomonadota</taxon>
        <taxon>Alphaproteobacteria</taxon>
        <taxon>Hyphomicrobiales</taxon>
        <taxon>Stappiaceae</taxon>
        <taxon>Pannonibacter</taxon>
    </lineage>
</organism>
<reference evidence="1 2" key="1">
    <citation type="submission" date="2018-06" db="EMBL/GenBank/DDBJ databases">
        <authorList>
            <consortium name="Pathogen Informatics"/>
            <person name="Doyle S."/>
        </authorList>
    </citation>
    <scope>NUCLEOTIDE SEQUENCE [LARGE SCALE GENOMIC DNA]</scope>
    <source>
        <strain evidence="1 2">NCTC13350</strain>
    </source>
</reference>
<evidence type="ECO:0000313" key="1">
    <source>
        <dbReference type="EMBL" id="SUB01889.1"/>
    </source>
</evidence>
<protein>
    <recommendedName>
        <fullName evidence="3">DUF1127 domain-containing protein</fullName>
    </recommendedName>
</protein>
<name>A0A378ZYG7_9HYPH</name>
<dbReference type="EMBL" id="UGSK01000001">
    <property type="protein sequence ID" value="SUB01889.1"/>
    <property type="molecule type" value="Genomic_DNA"/>
</dbReference>
<dbReference type="AlphaFoldDB" id="A0A378ZYG7"/>
<accession>A0A378ZYG7</accession>
<proteinExistence type="predicted"/>
<evidence type="ECO:0008006" key="3">
    <source>
        <dbReference type="Google" id="ProtNLM"/>
    </source>
</evidence>
<dbReference type="Proteomes" id="UP000255000">
    <property type="component" value="Unassembled WGS sequence"/>
</dbReference>
<evidence type="ECO:0000313" key="2">
    <source>
        <dbReference type="Proteomes" id="UP000255000"/>
    </source>
</evidence>
<sequence>MLSSRTFQFACSLAAFAARHILRPAGRLRRHRQLRDLPPELIDDIALPQDMRELLQREEIQQQRGLPLLFRR</sequence>